<evidence type="ECO:0000313" key="2">
    <source>
        <dbReference type="Proteomes" id="UP000006729"/>
    </source>
</evidence>
<proteinExistence type="predicted"/>
<protein>
    <submittedName>
        <fullName evidence="1">Uncharacterized protein</fullName>
    </submittedName>
</protein>
<name>A0ACC0SH53_POPTR</name>
<keyword evidence="2" id="KW-1185">Reference proteome</keyword>
<accession>A0ACC0SH53</accession>
<sequence length="75" mass="8365">MLNIRVNTRPASLKNPHIRRLVSPSLSIKEGRSSTSLSSKHLFSDISLVFVLFSLFLYCRADLLPYGSSTSTHAE</sequence>
<dbReference type="Proteomes" id="UP000006729">
    <property type="component" value="Chromosome 9"/>
</dbReference>
<evidence type="ECO:0000313" key="1">
    <source>
        <dbReference type="EMBL" id="KAI9388505.1"/>
    </source>
</evidence>
<reference evidence="1 2" key="1">
    <citation type="journal article" date="2006" name="Science">
        <title>The genome of black cottonwood, Populus trichocarpa (Torr. &amp; Gray).</title>
        <authorList>
            <person name="Tuskan G.A."/>
            <person name="Difazio S."/>
            <person name="Jansson S."/>
            <person name="Bohlmann J."/>
            <person name="Grigoriev I."/>
            <person name="Hellsten U."/>
            <person name="Putnam N."/>
            <person name="Ralph S."/>
            <person name="Rombauts S."/>
            <person name="Salamov A."/>
            <person name="Schein J."/>
            <person name="Sterck L."/>
            <person name="Aerts A."/>
            <person name="Bhalerao R.R."/>
            <person name="Bhalerao R.P."/>
            <person name="Blaudez D."/>
            <person name="Boerjan W."/>
            <person name="Brun A."/>
            <person name="Brunner A."/>
            <person name="Busov V."/>
            <person name="Campbell M."/>
            <person name="Carlson J."/>
            <person name="Chalot M."/>
            <person name="Chapman J."/>
            <person name="Chen G.L."/>
            <person name="Cooper D."/>
            <person name="Coutinho P.M."/>
            <person name="Couturier J."/>
            <person name="Covert S."/>
            <person name="Cronk Q."/>
            <person name="Cunningham R."/>
            <person name="Davis J."/>
            <person name="Degroeve S."/>
            <person name="Dejardin A."/>
            <person name="Depamphilis C."/>
            <person name="Detter J."/>
            <person name="Dirks B."/>
            <person name="Dubchak I."/>
            <person name="Duplessis S."/>
            <person name="Ehlting J."/>
            <person name="Ellis B."/>
            <person name="Gendler K."/>
            <person name="Goodstein D."/>
            <person name="Gribskov M."/>
            <person name="Grimwood J."/>
            <person name="Groover A."/>
            <person name="Gunter L."/>
            <person name="Hamberger B."/>
            <person name="Heinze B."/>
            <person name="Helariutta Y."/>
            <person name="Henrissat B."/>
            <person name="Holligan D."/>
            <person name="Holt R."/>
            <person name="Huang W."/>
            <person name="Islam-Faridi N."/>
            <person name="Jones S."/>
            <person name="Jones-Rhoades M."/>
            <person name="Jorgensen R."/>
            <person name="Joshi C."/>
            <person name="Kangasjarvi J."/>
            <person name="Karlsson J."/>
            <person name="Kelleher C."/>
            <person name="Kirkpatrick R."/>
            <person name="Kirst M."/>
            <person name="Kohler A."/>
            <person name="Kalluri U."/>
            <person name="Larimer F."/>
            <person name="Leebens-Mack J."/>
            <person name="Leple J.C."/>
            <person name="Locascio P."/>
            <person name="Lou Y."/>
            <person name="Lucas S."/>
            <person name="Martin F."/>
            <person name="Montanini B."/>
            <person name="Napoli C."/>
            <person name="Nelson D.R."/>
            <person name="Nelson C."/>
            <person name="Nieminen K."/>
            <person name="Nilsson O."/>
            <person name="Pereda V."/>
            <person name="Peter G."/>
            <person name="Philippe R."/>
            <person name="Pilate G."/>
            <person name="Poliakov A."/>
            <person name="Razumovskaya J."/>
            <person name="Richardson P."/>
            <person name="Rinaldi C."/>
            <person name="Ritland K."/>
            <person name="Rouze P."/>
            <person name="Ryaboy D."/>
            <person name="Schmutz J."/>
            <person name="Schrader J."/>
            <person name="Segerman B."/>
            <person name="Shin H."/>
            <person name="Siddiqui A."/>
            <person name="Sterky F."/>
            <person name="Terry A."/>
            <person name="Tsai C.J."/>
            <person name="Uberbacher E."/>
            <person name="Unneberg P."/>
            <person name="Vahala J."/>
            <person name="Wall K."/>
            <person name="Wessler S."/>
            <person name="Yang G."/>
            <person name="Yin T."/>
            <person name="Douglas C."/>
            <person name="Marra M."/>
            <person name="Sandberg G."/>
            <person name="Van de Peer Y."/>
            <person name="Rokhsar D."/>
        </authorList>
    </citation>
    <scope>NUCLEOTIDE SEQUENCE [LARGE SCALE GENOMIC DNA]</scope>
    <source>
        <strain evidence="2">cv. Nisqually</strain>
    </source>
</reference>
<comment type="caution">
    <text evidence="1">The sequence shown here is derived from an EMBL/GenBank/DDBJ whole genome shotgun (WGS) entry which is preliminary data.</text>
</comment>
<dbReference type="EMBL" id="CM009298">
    <property type="protein sequence ID" value="KAI9388505.1"/>
    <property type="molecule type" value="Genomic_DNA"/>
</dbReference>
<gene>
    <name evidence="1" type="ORF">POPTR_009G072966v4</name>
</gene>
<organism evidence="1 2">
    <name type="scientific">Populus trichocarpa</name>
    <name type="common">Western balsam poplar</name>
    <name type="synonym">Populus balsamifera subsp. trichocarpa</name>
    <dbReference type="NCBI Taxonomy" id="3694"/>
    <lineage>
        <taxon>Eukaryota</taxon>
        <taxon>Viridiplantae</taxon>
        <taxon>Streptophyta</taxon>
        <taxon>Embryophyta</taxon>
        <taxon>Tracheophyta</taxon>
        <taxon>Spermatophyta</taxon>
        <taxon>Magnoliopsida</taxon>
        <taxon>eudicotyledons</taxon>
        <taxon>Gunneridae</taxon>
        <taxon>Pentapetalae</taxon>
        <taxon>rosids</taxon>
        <taxon>fabids</taxon>
        <taxon>Malpighiales</taxon>
        <taxon>Salicaceae</taxon>
        <taxon>Saliceae</taxon>
        <taxon>Populus</taxon>
    </lineage>
</organism>